<dbReference type="NCBIfam" id="NF007628">
    <property type="entry name" value="PRK10290.1"/>
    <property type="match status" value="1"/>
</dbReference>
<evidence type="ECO:0000256" key="2">
    <source>
        <dbReference type="RuleBase" id="RU000393"/>
    </source>
</evidence>
<dbReference type="EC" id="1.15.1.1" evidence="2"/>
<dbReference type="InterPro" id="IPR036423">
    <property type="entry name" value="SOD-like_Cu/Zn_dom_sf"/>
</dbReference>
<dbReference type="PROSITE" id="PS00332">
    <property type="entry name" value="SOD_CU_ZN_2"/>
    <property type="match status" value="1"/>
</dbReference>
<keyword evidence="3" id="KW-0732">Signal</keyword>
<feature type="chain" id="PRO_5045604771" description="Superoxide dismutase [Cu-Zn]" evidence="3">
    <location>
        <begin position="21"/>
        <end position="173"/>
    </location>
</feature>
<feature type="signal peptide" evidence="3">
    <location>
        <begin position="1"/>
        <end position="20"/>
    </location>
</feature>
<evidence type="ECO:0000256" key="3">
    <source>
        <dbReference type="SAM" id="SignalP"/>
    </source>
</evidence>
<comment type="catalytic activity">
    <reaction evidence="2">
        <text>2 superoxide + 2 H(+) = H2O2 + O2</text>
        <dbReference type="Rhea" id="RHEA:20696"/>
        <dbReference type="ChEBI" id="CHEBI:15378"/>
        <dbReference type="ChEBI" id="CHEBI:15379"/>
        <dbReference type="ChEBI" id="CHEBI:16240"/>
        <dbReference type="ChEBI" id="CHEBI:18421"/>
        <dbReference type="EC" id="1.15.1.1"/>
    </reaction>
</comment>
<name>A0ABT6UK20_9GAMM</name>
<comment type="cofactor">
    <cofactor evidence="2">
        <name>Cu cation</name>
        <dbReference type="ChEBI" id="CHEBI:23378"/>
    </cofactor>
    <text evidence="2">Binds 1 copper ion per subunit.</text>
</comment>
<dbReference type="InterPro" id="IPR018152">
    <property type="entry name" value="SOD_Cu/Zn_BS"/>
</dbReference>
<accession>A0ABT6UK20</accession>
<comment type="function">
    <text evidence="2">Destroys radicals which are normally produced within the cells and which are toxic to biological systems.</text>
</comment>
<dbReference type="Pfam" id="PF00080">
    <property type="entry name" value="Sod_Cu"/>
    <property type="match status" value="1"/>
</dbReference>
<reference evidence="5 6" key="1">
    <citation type="submission" date="2022-09" db="EMBL/GenBank/DDBJ databases">
        <title>The outer-membrane cytochrome OmcA is essential for infection of Shewanella oneidensis by a zebrafish-associated bacteriophage.</title>
        <authorList>
            <person name="Grenfell A.W."/>
            <person name="Intile P."/>
            <person name="Mcfarlane J."/>
            <person name="Leung D."/>
            <person name="Abdalla K."/>
            <person name="Wold M."/>
            <person name="Kees E."/>
            <person name="Gralnick J."/>
        </authorList>
    </citation>
    <scope>NUCLEOTIDE SEQUENCE [LARGE SCALE GENOMIC DNA]</scope>
    <source>
        <strain evidence="5 6">NF-5</strain>
    </source>
</reference>
<dbReference type="CDD" id="cd00305">
    <property type="entry name" value="Cu-Zn_Superoxide_Dismutase"/>
    <property type="match status" value="1"/>
</dbReference>
<comment type="similarity">
    <text evidence="1 2">Belongs to the Cu-Zn superoxide dismutase family.</text>
</comment>
<organism evidence="5 6">
    <name type="scientific">Shewanella xiamenensis</name>
    <dbReference type="NCBI Taxonomy" id="332186"/>
    <lineage>
        <taxon>Bacteria</taxon>
        <taxon>Pseudomonadati</taxon>
        <taxon>Pseudomonadota</taxon>
        <taxon>Gammaproteobacteria</taxon>
        <taxon>Alteromonadales</taxon>
        <taxon>Shewanellaceae</taxon>
        <taxon>Shewanella</taxon>
    </lineage>
</organism>
<evidence type="ECO:0000313" key="5">
    <source>
        <dbReference type="EMBL" id="MDI5833654.1"/>
    </source>
</evidence>
<dbReference type="InterPro" id="IPR024134">
    <property type="entry name" value="SOD_Cu/Zn_/chaperone"/>
</dbReference>
<evidence type="ECO:0000313" key="6">
    <source>
        <dbReference type="Proteomes" id="UP001159075"/>
    </source>
</evidence>
<comment type="caution">
    <text evidence="5">The sequence shown here is derived from an EMBL/GenBank/DDBJ whole genome shotgun (WGS) entry which is preliminary data.</text>
</comment>
<keyword evidence="2" id="KW-0862">Zinc</keyword>
<keyword evidence="6" id="KW-1185">Reference proteome</keyword>
<keyword evidence="2" id="KW-0186">Copper</keyword>
<keyword evidence="2" id="KW-0479">Metal-binding</keyword>
<dbReference type="InterPro" id="IPR001424">
    <property type="entry name" value="SOD_Cu_Zn_dom"/>
</dbReference>
<dbReference type="PANTHER" id="PTHR10003">
    <property type="entry name" value="SUPEROXIDE DISMUTASE CU-ZN -RELATED"/>
    <property type="match status" value="1"/>
</dbReference>
<feature type="domain" description="Superoxide dismutase copper/zinc binding" evidence="4">
    <location>
        <begin position="39"/>
        <end position="172"/>
    </location>
</feature>
<dbReference type="PROSITE" id="PS00087">
    <property type="entry name" value="SOD_CU_ZN_1"/>
    <property type="match status" value="1"/>
</dbReference>
<comment type="cofactor">
    <cofactor evidence="2">
        <name>Zn(2+)</name>
        <dbReference type="ChEBI" id="CHEBI:29105"/>
    </cofactor>
    <text evidence="2">Binds 1 zinc ion per subunit.</text>
</comment>
<evidence type="ECO:0000259" key="4">
    <source>
        <dbReference type="Pfam" id="PF00080"/>
    </source>
</evidence>
<sequence>MKKLYLASFSAMLFTGTVLAQQSQVTMELLDANGNTSIGSISLQDSEFGLVLTPNLSSLTPGVHGFHVHQTGSCEPTTKDGKTVLGGAAGGHYDPDKTNQHGTPWTTNNHKGDLPPLFADADGKVTNAVLAPRLKVEDVKGKALMIHFGGDNHSDHPAPLGGGGARMACGVIN</sequence>
<protein>
    <recommendedName>
        <fullName evidence="2">Superoxide dismutase [Cu-Zn]</fullName>
        <ecNumber evidence="2">1.15.1.1</ecNumber>
    </recommendedName>
</protein>
<keyword evidence="2 5" id="KW-0560">Oxidoreductase</keyword>
<dbReference type="RefSeq" id="WP_282679958.1">
    <property type="nucleotide sequence ID" value="NZ_JAOTLW010000025.1"/>
</dbReference>
<dbReference type="GO" id="GO:0004784">
    <property type="term" value="F:superoxide dismutase activity"/>
    <property type="evidence" value="ECO:0007669"/>
    <property type="project" value="UniProtKB-EC"/>
</dbReference>
<dbReference type="Gene3D" id="2.60.40.200">
    <property type="entry name" value="Superoxide dismutase, copper/zinc binding domain"/>
    <property type="match status" value="1"/>
</dbReference>
<evidence type="ECO:0000256" key="1">
    <source>
        <dbReference type="ARBA" id="ARBA00010457"/>
    </source>
</evidence>
<dbReference type="EMBL" id="JAOTLW010000025">
    <property type="protein sequence ID" value="MDI5833654.1"/>
    <property type="molecule type" value="Genomic_DNA"/>
</dbReference>
<proteinExistence type="inferred from homology"/>
<dbReference type="Proteomes" id="UP001159075">
    <property type="component" value="Unassembled WGS sequence"/>
</dbReference>
<dbReference type="SUPFAM" id="SSF49329">
    <property type="entry name" value="Cu,Zn superoxide dismutase-like"/>
    <property type="match status" value="1"/>
</dbReference>
<gene>
    <name evidence="5" type="primary">sodC</name>
    <name evidence="5" type="ORF">ODY93_18895</name>
</gene>